<evidence type="ECO:0000313" key="2">
    <source>
        <dbReference type="Proteomes" id="UP000263486"/>
    </source>
</evidence>
<keyword evidence="2" id="KW-1185">Reference proteome</keyword>
<protein>
    <recommendedName>
        <fullName evidence="3">DUF3847 domain-containing protein</fullName>
    </recommendedName>
</protein>
<dbReference type="RefSeq" id="WP_114641892.1">
    <property type="nucleotide sequence ID" value="NZ_JAACIO010000006.1"/>
</dbReference>
<evidence type="ECO:0008006" key="3">
    <source>
        <dbReference type="Google" id="ProtNLM"/>
    </source>
</evidence>
<sequence>MNETTQEKQLTPLEKLEIKEQKLLIEKNRIIRLKKELLKKEEIKQEKALINFVKSTDIFKTFSESKENKKIIFGGIIHAFNAIESSNISETNTLKNLVNNLEKKN</sequence>
<accession>A0ABX9KIA1</accession>
<organism evidence="1 2">
    <name type="scientific">Psychrilyobacter piezotolerans</name>
    <dbReference type="NCBI Taxonomy" id="2293438"/>
    <lineage>
        <taxon>Bacteria</taxon>
        <taxon>Fusobacteriati</taxon>
        <taxon>Fusobacteriota</taxon>
        <taxon>Fusobacteriia</taxon>
        <taxon>Fusobacteriales</taxon>
        <taxon>Fusobacteriaceae</taxon>
        <taxon>Psychrilyobacter</taxon>
    </lineage>
</organism>
<dbReference type="EMBL" id="QUAJ01000007">
    <property type="protein sequence ID" value="REI41896.1"/>
    <property type="molecule type" value="Genomic_DNA"/>
</dbReference>
<proteinExistence type="predicted"/>
<reference evidence="1 2" key="1">
    <citation type="submission" date="2018-08" db="EMBL/GenBank/DDBJ databases">
        <title>Draft genome sequence of Psychrilyobacter sp. strain SD5 isolated from Black Sea water.</title>
        <authorList>
            <person name="Yadav S."/>
            <person name="Villanueva L."/>
            <person name="Damste J.S.S."/>
        </authorList>
    </citation>
    <scope>NUCLEOTIDE SEQUENCE [LARGE SCALE GENOMIC DNA]</scope>
    <source>
        <strain evidence="1 2">SD5</strain>
    </source>
</reference>
<name>A0ABX9KIA1_9FUSO</name>
<gene>
    <name evidence="1" type="ORF">DYH56_05640</name>
</gene>
<comment type="caution">
    <text evidence="1">The sequence shown here is derived from an EMBL/GenBank/DDBJ whole genome shotgun (WGS) entry which is preliminary data.</text>
</comment>
<dbReference type="Proteomes" id="UP000263486">
    <property type="component" value="Unassembled WGS sequence"/>
</dbReference>
<evidence type="ECO:0000313" key="1">
    <source>
        <dbReference type="EMBL" id="REI41896.1"/>
    </source>
</evidence>